<name>F6FRB1_ISOV2</name>
<evidence type="ECO:0000313" key="2">
    <source>
        <dbReference type="EMBL" id="AEG42971.1"/>
    </source>
</evidence>
<evidence type="ECO:0000313" key="3">
    <source>
        <dbReference type="Proteomes" id="UP000009236"/>
    </source>
</evidence>
<keyword evidence="1" id="KW-1133">Transmembrane helix</keyword>
<dbReference type="RefSeq" id="WP_013837366.1">
    <property type="nucleotide sequence ID" value="NC_015588.1"/>
</dbReference>
<sequence length="275" mass="30246">MKKYLTDPAVYMPAAIVLVTMIVWVMFNGLGPAWERWSHERRMERILVWTPEPWAITVDDFPEGTATALPAQEAWLSRWSWVDAIDPWETPGLEHVIRELPFSSLWVETRGTPDAATWCLNGVRVGDTDVFSFAGALADGTLLDNRASLWSYQTRVTAMDEWYAERTAGVLEHEAIGDTLTYDERSRRIHAGEPFHTGPIGYMGNRVVVVDESGERLEVVGVATVTGDAFVAVGTVTPVGVEPDADAVELLETLAAKVRSDEAAVSAAAVEEVGD</sequence>
<dbReference type="KEGG" id="iva:Isova_0161"/>
<gene>
    <name evidence="2" type="ordered locus">Isova_0161</name>
</gene>
<dbReference type="STRING" id="743718.Isova_0161"/>
<keyword evidence="3" id="KW-1185">Reference proteome</keyword>
<dbReference type="Proteomes" id="UP000009236">
    <property type="component" value="Chromosome"/>
</dbReference>
<feature type="transmembrane region" description="Helical" evidence="1">
    <location>
        <begin position="12"/>
        <end position="34"/>
    </location>
</feature>
<dbReference type="EMBL" id="CP002810">
    <property type="protein sequence ID" value="AEG42971.1"/>
    <property type="molecule type" value="Genomic_DNA"/>
</dbReference>
<keyword evidence="1" id="KW-0812">Transmembrane</keyword>
<evidence type="ECO:0000256" key="1">
    <source>
        <dbReference type="SAM" id="Phobius"/>
    </source>
</evidence>
<organism evidence="3">
    <name type="scientific">Isoptericola variabilis (strain 225)</name>
    <dbReference type="NCBI Taxonomy" id="743718"/>
    <lineage>
        <taxon>Bacteria</taxon>
        <taxon>Bacillati</taxon>
        <taxon>Actinomycetota</taxon>
        <taxon>Actinomycetes</taxon>
        <taxon>Micrococcales</taxon>
        <taxon>Promicromonosporaceae</taxon>
        <taxon>Isoptericola</taxon>
    </lineage>
</organism>
<dbReference type="HOGENOM" id="CLU_1011119_0_0_11"/>
<protein>
    <submittedName>
        <fullName evidence="2">Uncharacterized protein</fullName>
    </submittedName>
</protein>
<dbReference type="AlphaFoldDB" id="F6FRB1"/>
<keyword evidence="1" id="KW-0472">Membrane</keyword>
<reference evidence="2 3" key="1">
    <citation type="submission" date="2011-05" db="EMBL/GenBank/DDBJ databases">
        <title>Complete sequence of Isoptericola variabilis 225.</title>
        <authorList>
            <consortium name="US DOE Joint Genome Institute"/>
            <person name="Lucas S."/>
            <person name="Han J."/>
            <person name="Lapidus A."/>
            <person name="Cheng J.-F."/>
            <person name="Goodwin L."/>
            <person name="Pitluck S."/>
            <person name="Peters L."/>
            <person name="Mikhailova N."/>
            <person name="Zeytun A."/>
            <person name="Han C."/>
            <person name="Tapia R."/>
            <person name="Land M."/>
            <person name="Hauser L."/>
            <person name="Kyrpides N."/>
            <person name="Ivanova N."/>
            <person name="Pagani I."/>
            <person name="Siebers A."/>
            <person name="Allgaier M."/>
            <person name="Thelen M."/>
            <person name="Hugenholtz P."/>
            <person name="Gladden J."/>
            <person name="Woyke T."/>
        </authorList>
    </citation>
    <scope>NUCLEOTIDE SEQUENCE [LARGE SCALE GENOMIC DNA]</scope>
    <source>
        <strain evidence="3">225</strain>
    </source>
</reference>
<accession>F6FRB1</accession>
<proteinExistence type="predicted"/>